<name>A0ABR1UMZ6_9PEZI</name>
<sequence>MEIEGTGSFVVAVAIVGCSCLSSLDTTNSKDRPLCLGLTCDITTWWRRQTPLALARNHTKAVVHIQSFRLGIRSCDAFLDDGSLGVESFALLDDGLGQHSDSHIALHQHALEPLRLGLEPFGFGLEILYLLRPRCLLLRQYALESLGFGLEALHPLCPRRLFLHHPLTRLRPCRFLLHHPLYRITA</sequence>
<evidence type="ECO:0008006" key="3">
    <source>
        <dbReference type="Google" id="ProtNLM"/>
    </source>
</evidence>
<accession>A0ABR1UMZ6</accession>
<comment type="caution">
    <text evidence="1">The sequence shown here is derived from an EMBL/GenBank/DDBJ whole genome shotgun (WGS) entry which is preliminary data.</text>
</comment>
<gene>
    <name evidence="1" type="ORF">PG996_009365</name>
</gene>
<evidence type="ECO:0000313" key="2">
    <source>
        <dbReference type="Proteomes" id="UP001446871"/>
    </source>
</evidence>
<evidence type="ECO:0000313" key="1">
    <source>
        <dbReference type="EMBL" id="KAK8059435.1"/>
    </source>
</evidence>
<dbReference type="Proteomes" id="UP001446871">
    <property type="component" value="Unassembled WGS sequence"/>
</dbReference>
<organism evidence="1 2">
    <name type="scientific">Apiospora saccharicola</name>
    <dbReference type="NCBI Taxonomy" id="335842"/>
    <lineage>
        <taxon>Eukaryota</taxon>
        <taxon>Fungi</taxon>
        <taxon>Dikarya</taxon>
        <taxon>Ascomycota</taxon>
        <taxon>Pezizomycotina</taxon>
        <taxon>Sordariomycetes</taxon>
        <taxon>Xylariomycetidae</taxon>
        <taxon>Amphisphaeriales</taxon>
        <taxon>Apiosporaceae</taxon>
        <taxon>Apiospora</taxon>
    </lineage>
</organism>
<dbReference type="EMBL" id="JAQQWM010000006">
    <property type="protein sequence ID" value="KAK8059435.1"/>
    <property type="molecule type" value="Genomic_DNA"/>
</dbReference>
<keyword evidence="2" id="KW-1185">Reference proteome</keyword>
<proteinExistence type="predicted"/>
<reference evidence="1 2" key="1">
    <citation type="submission" date="2023-01" db="EMBL/GenBank/DDBJ databases">
        <title>Analysis of 21 Apiospora genomes using comparative genomics revels a genus with tremendous synthesis potential of carbohydrate active enzymes and secondary metabolites.</title>
        <authorList>
            <person name="Sorensen T."/>
        </authorList>
    </citation>
    <scope>NUCLEOTIDE SEQUENCE [LARGE SCALE GENOMIC DNA]</scope>
    <source>
        <strain evidence="1 2">CBS 83171</strain>
    </source>
</reference>
<protein>
    <recommendedName>
        <fullName evidence="3">Secreted protein</fullName>
    </recommendedName>
</protein>